<keyword evidence="5" id="KW-1185">Reference proteome</keyword>
<feature type="domain" description="Thioredoxin" evidence="3">
    <location>
        <begin position="25"/>
        <end position="210"/>
    </location>
</feature>
<dbReference type="Pfam" id="PF02630">
    <property type="entry name" value="SCO1-SenC"/>
    <property type="match status" value="1"/>
</dbReference>
<protein>
    <submittedName>
        <fullName evidence="4">SCO family protein</fullName>
    </submittedName>
</protein>
<comment type="similarity">
    <text evidence="1">Belongs to the SCO1/2 family.</text>
</comment>
<dbReference type="InterPro" id="IPR036249">
    <property type="entry name" value="Thioredoxin-like_sf"/>
</dbReference>
<name>A0ABZ0IS45_9BACT</name>
<dbReference type="Gene3D" id="3.40.30.10">
    <property type="entry name" value="Glutaredoxin"/>
    <property type="match status" value="1"/>
</dbReference>
<organism evidence="4 5">
    <name type="scientific">Imperialibacter roseus</name>
    <dbReference type="NCBI Taxonomy" id="1324217"/>
    <lineage>
        <taxon>Bacteria</taxon>
        <taxon>Pseudomonadati</taxon>
        <taxon>Bacteroidota</taxon>
        <taxon>Cytophagia</taxon>
        <taxon>Cytophagales</taxon>
        <taxon>Flammeovirgaceae</taxon>
        <taxon>Imperialibacter</taxon>
    </lineage>
</organism>
<dbReference type="CDD" id="cd02968">
    <property type="entry name" value="SCO"/>
    <property type="match status" value="1"/>
</dbReference>
<evidence type="ECO:0000313" key="5">
    <source>
        <dbReference type="Proteomes" id="UP001302349"/>
    </source>
</evidence>
<proteinExistence type="inferred from homology"/>
<dbReference type="PANTHER" id="PTHR12151">
    <property type="entry name" value="ELECTRON TRANSPORT PROTIN SCO1/SENC FAMILY MEMBER"/>
    <property type="match status" value="1"/>
</dbReference>
<evidence type="ECO:0000256" key="2">
    <source>
        <dbReference type="ARBA" id="ARBA00023008"/>
    </source>
</evidence>
<dbReference type="PROSITE" id="PS51257">
    <property type="entry name" value="PROKAR_LIPOPROTEIN"/>
    <property type="match status" value="1"/>
</dbReference>
<keyword evidence="2" id="KW-0186">Copper</keyword>
<dbReference type="SUPFAM" id="SSF52833">
    <property type="entry name" value="Thioredoxin-like"/>
    <property type="match status" value="1"/>
</dbReference>
<dbReference type="EMBL" id="CP136051">
    <property type="protein sequence ID" value="WOK06959.1"/>
    <property type="molecule type" value="Genomic_DNA"/>
</dbReference>
<evidence type="ECO:0000313" key="4">
    <source>
        <dbReference type="EMBL" id="WOK06959.1"/>
    </source>
</evidence>
<dbReference type="RefSeq" id="WP_317489650.1">
    <property type="nucleotide sequence ID" value="NZ_CP136051.1"/>
</dbReference>
<sequence>MKKLIFSVIAVASLSACTNFGGEKKLPILGRREVTTVETDGVAKADTIYHTIADFRFLDQDSTWVTNETYNDKIYVADFFFTSCPTICPIMKTQMIRIYETFENNPEVGLLSYSIDPEHDTVAVLHDFAERLGVKSDKWHFVTGDKDAIYDLGETSYMVVAGEDPGAPGGYIHSGAFLLVDKNRRIRGVYDGTVEEDVNTLMEDMKILLKEYNKEKS</sequence>
<dbReference type="InterPro" id="IPR003782">
    <property type="entry name" value="SCO1/SenC"/>
</dbReference>
<evidence type="ECO:0000259" key="3">
    <source>
        <dbReference type="PROSITE" id="PS51352"/>
    </source>
</evidence>
<accession>A0ABZ0IS45</accession>
<evidence type="ECO:0000256" key="1">
    <source>
        <dbReference type="ARBA" id="ARBA00010996"/>
    </source>
</evidence>
<dbReference type="PANTHER" id="PTHR12151:SF25">
    <property type="entry name" value="LINALOOL DEHYDRATASE_ISOMERASE DOMAIN-CONTAINING PROTEIN"/>
    <property type="match status" value="1"/>
</dbReference>
<gene>
    <name evidence="4" type="ORF">RT717_28245</name>
</gene>
<dbReference type="Proteomes" id="UP001302349">
    <property type="component" value="Chromosome"/>
</dbReference>
<reference evidence="4 5" key="1">
    <citation type="journal article" date="2023" name="Microbiol. Resour. Announc.">
        <title>Complete Genome Sequence of Imperialibacter roseus strain P4T.</title>
        <authorList>
            <person name="Tizabi D.R."/>
            <person name="Bachvaroff T."/>
            <person name="Hill R.T."/>
        </authorList>
    </citation>
    <scope>NUCLEOTIDE SEQUENCE [LARGE SCALE GENOMIC DNA]</scope>
    <source>
        <strain evidence="4 5">P4T</strain>
    </source>
</reference>
<dbReference type="PROSITE" id="PS51352">
    <property type="entry name" value="THIOREDOXIN_2"/>
    <property type="match status" value="1"/>
</dbReference>
<dbReference type="InterPro" id="IPR013766">
    <property type="entry name" value="Thioredoxin_domain"/>
</dbReference>